<protein>
    <submittedName>
        <fullName evidence="2">Uncharacterized protein</fullName>
    </submittedName>
</protein>
<name>A0ABV7ZXA9_9GAMM</name>
<dbReference type="Proteomes" id="UP001595617">
    <property type="component" value="Unassembled WGS sequence"/>
</dbReference>
<comment type="caution">
    <text evidence="2">The sequence shown here is derived from an EMBL/GenBank/DDBJ whole genome shotgun (WGS) entry which is preliminary data.</text>
</comment>
<proteinExistence type="predicted"/>
<evidence type="ECO:0000256" key="1">
    <source>
        <dbReference type="SAM" id="MobiDB-lite"/>
    </source>
</evidence>
<sequence length="131" mass="14790">MDIDDFMKSTNGPAYEKNESRNGPPLTYVGEKLRYALEHSHDLLHGIESCVPDSLPLPDEYQEGAPILAKQCLLKSPAWASFHYQVTAFAALFNMLGVVRSGKDIERLVQMSEKDFKKWLDFIEREGSVLG</sequence>
<evidence type="ECO:0000313" key="3">
    <source>
        <dbReference type="Proteomes" id="UP001595617"/>
    </source>
</evidence>
<dbReference type="RefSeq" id="WP_380695475.1">
    <property type="nucleotide sequence ID" value="NZ_JBHRYR010000003.1"/>
</dbReference>
<organism evidence="2 3">
    <name type="scientific">Saccharospirillum mangrovi</name>
    <dbReference type="NCBI Taxonomy" id="2161747"/>
    <lineage>
        <taxon>Bacteria</taxon>
        <taxon>Pseudomonadati</taxon>
        <taxon>Pseudomonadota</taxon>
        <taxon>Gammaproteobacteria</taxon>
        <taxon>Oceanospirillales</taxon>
        <taxon>Saccharospirillaceae</taxon>
        <taxon>Saccharospirillum</taxon>
    </lineage>
</organism>
<evidence type="ECO:0000313" key="2">
    <source>
        <dbReference type="EMBL" id="MFC3852864.1"/>
    </source>
</evidence>
<gene>
    <name evidence="2" type="ORF">ACFOOG_08470</name>
</gene>
<accession>A0ABV7ZXA9</accession>
<dbReference type="EMBL" id="JBHRYR010000003">
    <property type="protein sequence ID" value="MFC3852864.1"/>
    <property type="molecule type" value="Genomic_DNA"/>
</dbReference>
<reference evidence="3" key="1">
    <citation type="journal article" date="2019" name="Int. J. Syst. Evol. Microbiol.">
        <title>The Global Catalogue of Microorganisms (GCM) 10K type strain sequencing project: providing services to taxonomists for standard genome sequencing and annotation.</title>
        <authorList>
            <consortium name="The Broad Institute Genomics Platform"/>
            <consortium name="The Broad Institute Genome Sequencing Center for Infectious Disease"/>
            <person name="Wu L."/>
            <person name="Ma J."/>
        </authorList>
    </citation>
    <scope>NUCLEOTIDE SEQUENCE [LARGE SCALE GENOMIC DNA]</scope>
    <source>
        <strain evidence="3">IBRC 10765</strain>
    </source>
</reference>
<feature type="region of interest" description="Disordered" evidence="1">
    <location>
        <begin position="1"/>
        <end position="23"/>
    </location>
</feature>
<keyword evidence="3" id="KW-1185">Reference proteome</keyword>